<organism evidence="2 3">
    <name type="scientific">Laccaria amethystina LaAM-08-1</name>
    <dbReference type="NCBI Taxonomy" id="1095629"/>
    <lineage>
        <taxon>Eukaryota</taxon>
        <taxon>Fungi</taxon>
        <taxon>Dikarya</taxon>
        <taxon>Basidiomycota</taxon>
        <taxon>Agaricomycotina</taxon>
        <taxon>Agaricomycetes</taxon>
        <taxon>Agaricomycetidae</taxon>
        <taxon>Agaricales</taxon>
        <taxon>Agaricineae</taxon>
        <taxon>Hydnangiaceae</taxon>
        <taxon>Laccaria</taxon>
    </lineage>
</organism>
<evidence type="ECO:0000313" key="2">
    <source>
        <dbReference type="EMBL" id="KIK05641.1"/>
    </source>
</evidence>
<sequence>MSRREALRIEERFGKWEHNKRSLLNWHEFQIERFEIWNTAYLVVDDLSPGGGKRKTERHEPMRNPPLRPEMGLARNETAFRELEAEIDHINAATGKKRRSLQTQRTHPLFDLLPEIFVSIF</sequence>
<evidence type="ECO:0000313" key="3">
    <source>
        <dbReference type="Proteomes" id="UP000054477"/>
    </source>
</evidence>
<reference evidence="3" key="2">
    <citation type="submission" date="2015-01" db="EMBL/GenBank/DDBJ databases">
        <title>Evolutionary Origins and Diversification of the Mycorrhizal Mutualists.</title>
        <authorList>
            <consortium name="DOE Joint Genome Institute"/>
            <consortium name="Mycorrhizal Genomics Consortium"/>
            <person name="Kohler A."/>
            <person name="Kuo A."/>
            <person name="Nagy L.G."/>
            <person name="Floudas D."/>
            <person name="Copeland A."/>
            <person name="Barry K.W."/>
            <person name="Cichocki N."/>
            <person name="Veneault-Fourrey C."/>
            <person name="LaButti K."/>
            <person name="Lindquist E.A."/>
            <person name="Lipzen A."/>
            <person name="Lundell T."/>
            <person name="Morin E."/>
            <person name="Murat C."/>
            <person name="Riley R."/>
            <person name="Ohm R."/>
            <person name="Sun H."/>
            <person name="Tunlid A."/>
            <person name="Henrissat B."/>
            <person name="Grigoriev I.V."/>
            <person name="Hibbett D.S."/>
            <person name="Martin F."/>
        </authorList>
    </citation>
    <scope>NUCLEOTIDE SEQUENCE [LARGE SCALE GENOMIC DNA]</scope>
    <source>
        <strain evidence="3">LaAM-08-1</strain>
    </source>
</reference>
<protein>
    <submittedName>
        <fullName evidence="2">Uncharacterized protein</fullName>
    </submittedName>
</protein>
<dbReference type="HOGENOM" id="CLU_2038443_0_0_1"/>
<dbReference type="Proteomes" id="UP000054477">
    <property type="component" value="Unassembled WGS sequence"/>
</dbReference>
<reference evidence="2 3" key="1">
    <citation type="submission" date="2014-04" db="EMBL/GenBank/DDBJ databases">
        <authorList>
            <consortium name="DOE Joint Genome Institute"/>
            <person name="Kuo A."/>
            <person name="Kohler A."/>
            <person name="Nagy L.G."/>
            <person name="Floudas D."/>
            <person name="Copeland A."/>
            <person name="Barry K.W."/>
            <person name="Cichocki N."/>
            <person name="Veneault-Fourrey C."/>
            <person name="LaButti K."/>
            <person name="Lindquist E.A."/>
            <person name="Lipzen A."/>
            <person name="Lundell T."/>
            <person name="Morin E."/>
            <person name="Murat C."/>
            <person name="Sun H."/>
            <person name="Tunlid A."/>
            <person name="Henrissat B."/>
            <person name="Grigoriev I.V."/>
            <person name="Hibbett D.S."/>
            <person name="Martin F."/>
            <person name="Nordberg H.P."/>
            <person name="Cantor M.N."/>
            <person name="Hua S.X."/>
        </authorList>
    </citation>
    <scope>NUCLEOTIDE SEQUENCE [LARGE SCALE GENOMIC DNA]</scope>
    <source>
        <strain evidence="2 3">LaAM-08-1</strain>
    </source>
</reference>
<name>A0A0C9XKT5_9AGAR</name>
<dbReference type="AlphaFoldDB" id="A0A0C9XKT5"/>
<proteinExistence type="predicted"/>
<accession>A0A0C9XKT5</accession>
<feature type="region of interest" description="Disordered" evidence="1">
    <location>
        <begin position="48"/>
        <end position="70"/>
    </location>
</feature>
<evidence type="ECO:0000256" key="1">
    <source>
        <dbReference type="SAM" id="MobiDB-lite"/>
    </source>
</evidence>
<dbReference type="EMBL" id="KN838558">
    <property type="protein sequence ID" value="KIK05641.1"/>
    <property type="molecule type" value="Genomic_DNA"/>
</dbReference>
<keyword evidence="3" id="KW-1185">Reference proteome</keyword>
<gene>
    <name evidence="2" type="ORF">K443DRAFT_120425</name>
</gene>